<evidence type="ECO:0000256" key="14">
    <source>
        <dbReference type="ARBA" id="ARBA00023034"/>
    </source>
</evidence>
<keyword evidence="14" id="KW-0333">Golgi apparatus</keyword>
<keyword evidence="16" id="KW-1015">Disulfide bond</keyword>
<proteinExistence type="predicted"/>
<evidence type="ECO:0000256" key="8">
    <source>
        <dbReference type="ARBA" id="ARBA00022588"/>
    </source>
</evidence>
<evidence type="ECO:0000313" key="24">
    <source>
        <dbReference type="Proteomes" id="UP001176940"/>
    </source>
</evidence>
<keyword evidence="19" id="KW-0449">Lipoprotein</keyword>
<keyword evidence="11 22" id="KW-0732">Signal</keyword>
<keyword evidence="8" id="KW-0399">Innate immunity</keyword>
<evidence type="ECO:0000256" key="13">
    <source>
        <dbReference type="ARBA" id="ARBA00022859"/>
    </source>
</evidence>
<evidence type="ECO:0000256" key="6">
    <source>
        <dbReference type="ARBA" id="ARBA00022475"/>
    </source>
</evidence>
<keyword evidence="13" id="KW-0391">Immunity</keyword>
<dbReference type="PANTHER" id="PTHR10630">
    <property type="entry name" value="MONOCYTE DIFFERENTIATION ANTIGEN CD14"/>
    <property type="match status" value="1"/>
</dbReference>
<accession>A0ABN9LCV4</accession>
<comment type="caution">
    <text evidence="23">The sequence shown here is derived from an EMBL/GenBank/DDBJ whole genome shotgun (WGS) entry which is preliminary data.</text>
</comment>
<gene>
    <name evidence="23" type="ORF">RIMI_LOCUS6919555</name>
</gene>
<keyword evidence="18" id="KW-0395">Inflammatory response</keyword>
<evidence type="ECO:0000256" key="7">
    <source>
        <dbReference type="ARBA" id="ARBA00022525"/>
    </source>
</evidence>
<evidence type="ECO:0000313" key="23">
    <source>
        <dbReference type="EMBL" id="CAJ0936747.1"/>
    </source>
</evidence>
<evidence type="ECO:0000256" key="18">
    <source>
        <dbReference type="ARBA" id="ARBA00023198"/>
    </source>
</evidence>
<evidence type="ECO:0000256" key="21">
    <source>
        <dbReference type="SAM" id="MobiDB-lite"/>
    </source>
</evidence>
<dbReference type="EMBL" id="CAUEEQ010012769">
    <property type="protein sequence ID" value="CAJ0936747.1"/>
    <property type="molecule type" value="Genomic_DNA"/>
</dbReference>
<dbReference type="Gene3D" id="3.80.10.10">
    <property type="entry name" value="Ribonuclease Inhibitor"/>
    <property type="match status" value="1"/>
</dbReference>
<evidence type="ECO:0000256" key="20">
    <source>
        <dbReference type="ARBA" id="ARBA00031013"/>
    </source>
</evidence>
<evidence type="ECO:0000256" key="16">
    <source>
        <dbReference type="ARBA" id="ARBA00023157"/>
    </source>
</evidence>
<evidence type="ECO:0000256" key="4">
    <source>
        <dbReference type="ARBA" id="ARBA00004613"/>
    </source>
</evidence>
<name>A0ABN9LCV4_9NEOB</name>
<feature type="compositionally biased region" description="Basic and acidic residues" evidence="21">
    <location>
        <begin position="333"/>
        <end position="364"/>
    </location>
</feature>
<evidence type="ECO:0000256" key="17">
    <source>
        <dbReference type="ARBA" id="ARBA00023180"/>
    </source>
</evidence>
<dbReference type="InterPro" id="IPR032675">
    <property type="entry name" value="LRR_dom_sf"/>
</dbReference>
<evidence type="ECO:0000256" key="12">
    <source>
        <dbReference type="ARBA" id="ARBA00022737"/>
    </source>
</evidence>
<keyword evidence="7" id="KW-0964">Secreted</keyword>
<feature type="signal peptide" evidence="22">
    <location>
        <begin position="1"/>
        <end position="21"/>
    </location>
</feature>
<keyword evidence="15" id="KW-0472">Membrane</keyword>
<evidence type="ECO:0000256" key="5">
    <source>
        <dbReference type="ARBA" id="ARBA00020237"/>
    </source>
</evidence>
<evidence type="ECO:0000256" key="9">
    <source>
        <dbReference type="ARBA" id="ARBA00022614"/>
    </source>
</evidence>
<feature type="chain" id="PRO_5046019833" description="Monocyte differentiation antigen CD14" evidence="22">
    <location>
        <begin position="22"/>
        <end position="370"/>
    </location>
</feature>
<keyword evidence="17" id="KW-0325">Glycoprotein</keyword>
<evidence type="ECO:0000256" key="22">
    <source>
        <dbReference type="SAM" id="SignalP"/>
    </source>
</evidence>
<dbReference type="Proteomes" id="UP001176940">
    <property type="component" value="Unassembled WGS sequence"/>
</dbReference>
<dbReference type="SUPFAM" id="SSF52047">
    <property type="entry name" value="RNI-like"/>
    <property type="match status" value="1"/>
</dbReference>
<evidence type="ECO:0000256" key="1">
    <source>
        <dbReference type="ARBA" id="ARBA00004285"/>
    </source>
</evidence>
<sequence length="370" mass="42069">MKMKIYYSLFLTLLFAQKVHGDCLYDKYLRHCSCSLLELNNIMSILPCAAATSFEFNGGTFINTEDFSLIDIKVVWEIAGVSLTKISFVNVVLSEDFLAAFISVIFQVPVDLLLFENTTFVGQSVGFNLMESPPHILALQFINVSSNPLIQRDTAFYRFGNWMSILKNLTVKESLLRGVPCDIALLFQSLSTLDLSDNLFSDHNVSSMFCNGAYPNLQTLKLRSSNFSNYEILCQALSRYDQLRYLDLSLNDFSKMSNSLCEWQPSLSHLNLSNTGLEQESISLPPNCEDGNQGKHRVTKCGPALSYPMFTLVTSEDIAESPWDRKLTLAMERSQERPEVRERRRMDGNQERNAHTEYYLRPKSEGLQVD</sequence>
<organism evidence="23 24">
    <name type="scientific">Ranitomeya imitator</name>
    <name type="common">mimic poison frog</name>
    <dbReference type="NCBI Taxonomy" id="111125"/>
    <lineage>
        <taxon>Eukaryota</taxon>
        <taxon>Metazoa</taxon>
        <taxon>Chordata</taxon>
        <taxon>Craniata</taxon>
        <taxon>Vertebrata</taxon>
        <taxon>Euteleostomi</taxon>
        <taxon>Amphibia</taxon>
        <taxon>Batrachia</taxon>
        <taxon>Anura</taxon>
        <taxon>Neobatrachia</taxon>
        <taxon>Hyloidea</taxon>
        <taxon>Dendrobatidae</taxon>
        <taxon>Dendrobatinae</taxon>
        <taxon>Ranitomeya</taxon>
    </lineage>
</organism>
<keyword evidence="6" id="KW-1003">Cell membrane</keyword>
<keyword evidence="9" id="KW-0433">Leucine-rich repeat</keyword>
<evidence type="ECO:0000256" key="10">
    <source>
        <dbReference type="ARBA" id="ARBA00022622"/>
    </source>
</evidence>
<dbReference type="InterPro" id="IPR016337">
    <property type="entry name" value="Monocyte_diff_Ag_CD14"/>
</dbReference>
<feature type="region of interest" description="Disordered" evidence="21">
    <location>
        <begin position="333"/>
        <end position="370"/>
    </location>
</feature>
<evidence type="ECO:0000256" key="15">
    <source>
        <dbReference type="ARBA" id="ARBA00023136"/>
    </source>
</evidence>
<evidence type="ECO:0000256" key="2">
    <source>
        <dbReference type="ARBA" id="ARBA00004555"/>
    </source>
</evidence>
<evidence type="ECO:0000256" key="19">
    <source>
        <dbReference type="ARBA" id="ARBA00023288"/>
    </source>
</evidence>
<keyword evidence="10" id="KW-0336">GPI-anchor</keyword>
<comment type="subcellular location">
    <subcellularLocation>
        <location evidence="3">Cell membrane</location>
        <topology evidence="3">Lipid-anchor</topology>
        <topology evidence="3">GPI-anchor</topology>
    </subcellularLocation>
    <subcellularLocation>
        <location evidence="2">Golgi apparatus</location>
    </subcellularLocation>
    <subcellularLocation>
        <location evidence="1">Membrane raft</location>
    </subcellularLocation>
    <subcellularLocation>
        <location evidence="4">Secreted</location>
    </subcellularLocation>
</comment>
<evidence type="ECO:0000256" key="3">
    <source>
        <dbReference type="ARBA" id="ARBA00004609"/>
    </source>
</evidence>
<reference evidence="23" key="1">
    <citation type="submission" date="2023-07" db="EMBL/GenBank/DDBJ databases">
        <authorList>
            <person name="Stuckert A."/>
        </authorList>
    </citation>
    <scope>NUCLEOTIDE SEQUENCE</scope>
</reference>
<protein>
    <recommendedName>
        <fullName evidence="5">Monocyte differentiation antigen CD14</fullName>
    </recommendedName>
    <alternativeName>
        <fullName evidence="20">Myeloid cell-specific leucine-rich glycoprotein</fullName>
    </alternativeName>
</protein>
<evidence type="ECO:0000256" key="11">
    <source>
        <dbReference type="ARBA" id="ARBA00022729"/>
    </source>
</evidence>
<dbReference type="PANTHER" id="PTHR10630:SF3">
    <property type="entry name" value="MONOCYTE DIFFERENTIATION ANTIGEN CD14"/>
    <property type="match status" value="1"/>
</dbReference>
<keyword evidence="12" id="KW-0677">Repeat</keyword>
<keyword evidence="24" id="KW-1185">Reference proteome</keyword>